<dbReference type="PANTHER" id="PTHR43272:SF54">
    <property type="entry name" value="LONG-CHAIN-FATTY-ACID--COA LIGASE 6"/>
    <property type="match status" value="1"/>
</dbReference>
<dbReference type="GeneTree" id="ENSGT00940000162308"/>
<evidence type="ECO:0000256" key="4">
    <source>
        <dbReference type="ARBA" id="ARBA00022787"/>
    </source>
</evidence>
<evidence type="ECO:0000256" key="14">
    <source>
        <dbReference type="ARBA" id="ARBA00049139"/>
    </source>
</evidence>
<dbReference type="GO" id="GO:0005741">
    <property type="term" value="C:mitochondrial outer membrane"/>
    <property type="evidence" value="ECO:0007669"/>
    <property type="project" value="UniProtKB-SubCell"/>
</dbReference>
<dbReference type="SUPFAM" id="SSF56801">
    <property type="entry name" value="Acetyl-CoA synthetase-like"/>
    <property type="match status" value="1"/>
</dbReference>
<evidence type="ECO:0000256" key="7">
    <source>
        <dbReference type="ARBA" id="ARBA00023098"/>
    </source>
</evidence>
<dbReference type="EC" id="6.2.1.15" evidence="15"/>
<dbReference type="InterPro" id="IPR000873">
    <property type="entry name" value="AMP-dep_synth/lig_dom"/>
</dbReference>
<evidence type="ECO:0000256" key="10">
    <source>
        <dbReference type="ARBA" id="ARBA00024495"/>
    </source>
</evidence>
<dbReference type="EC" id="6.2.1.3" evidence="15"/>
<evidence type="ECO:0000256" key="12">
    <source>
        <dbReference type="ARBA" id="ARBA00024548"/>
    </source>
</evidence>
<dbReference type="Pfam" id="PF00501">
    <property type="entry name" value="AMP-binding"/>
    <property type="match status" value="2"/>
</dbReference>
<evidence type="ECO:0000259" key="16">
    <source>
        <dbReference type="Pfam" id="PF00501"/>
    </source>
</evidence>
<comment type="catalytic activity">
    <reaction evidence="8 15">
        <text>5-hydroxy-(6E,8Z,11Z,14Z)-eicosatetraenoate + ATP + CoA = 5-hydroxy-(6E,8Z,11Z,14Z)-eicosatetraenoyl-CoA + AMP + diphosphate</text>
        <dbReference type="Rhea" id="RHEA:52108"/>
        <dbReference type="ChEBI" id="CHEBI:30616"/>
        <dbReference type="ChEBI" id="CHEBI:33019"/>
        <dbReference type="ChEBI" id="CHEBI:57287"/>
        <dbReference type="ChEBI" id="CHEBI:65341"/>
        <dbReference type="ChEBI" id="CHEBI:136407"/>
        <dbReference type="ChEBI" id="CHEBI:456215"/>
    </reaction>
    <physiologicalReaction direction="left-to-right" evidence="8 15">
        <dbReference type="Rhea" id="RHEA:52109"/>
    </physiologicalReaction>
</comment>
<evidence type="ECO:0000256" key="8">
    <source>
        <dbReference type="ARBA" id="ARBA00024469"/>
    </source>
</evidence>
<name>A0A452TNR7_URSMA</name>
<evidence type="ECO:0000256" key="13">
    <source>
        <dbReference type="ARBA" id="ARBA00024565"/>
    </source>
</evidence>
<gene>
    <name evidence="17" type="primary">ACSL6</name>
</gene>
<evidence type="ECO:0000256" key="2">
    <source>
        <dbReference type="ARBA" id="ARBA00022598"/>
    </source>
</evidence>
<keyword evidence="6 15" id="KW-0067">ATP-binding</keyword>
<comment type="subcellular location">
    <subcellularLocation>
        <location evidence="15">Mitochondrion outer membrane</location>
        <topology evidence="15">Single-pass membrane protein</topology>
    </subcellularLocation>
    <subcellularLocation>
        <location evidence="15">Endoplasmic reticulum membrane</location>
        <topology evidence="15">Single-pass membrane protein</topology>
    </subcellularLocation>
</comment>
<dbReference type="CDD" id="cd05927">
    <property type="entry name" value="LC-FACS_euk"/>
    <property type="match status" value="1"/>
</dbReference>
<evidence type="ECO:0000256" key="3">
    <source>
        <dbReference type="ARBA" id="ARBA00022741"/>
    </source>
</evidence>
<dbReference type="Gene3D" id="3.40.50.12780">
    <property type="entry name" value="N-terminal domain of ligase-like"/>
    <property type="match status" value="2"/>
</dbReference>
<comment type="similarity">
    <text evidence="1 15">Belongs to the ATP-dependent AMP-binding enzyme family.</text>
</comment>
<evidence type="ECO:0000256" key="5">
    <source>
        <dbReference type="ARBA" id="ARBA00022832"/>
    </source>
</evidence>
<evidence type="ECO:0000256" key="9">
    <source>
        <dbReference type="ARBA" id="ARBA00024484"/>
    </source>
</evidence>
<dbReference type="AlphaFoldDB" id="A0A452TNR7"/>
<comment type="catalytic activity">
    <reaction evidence="11 15">
        <text>15-hydroxy-(5Z,8Z,11Z,13E)-eicosatetraenoate + ATP + CoA = 15-hydroxy-(5Z,8Z,11Z,13E)-eicosatetraenoyl-CoA + AMP + diphosphate</text>
        <dbReference type="Rhea" id="RHEA:52116"/>
        <dbReference type="ChEBI" id="CHEBI:30616"/>
        <dbReference type="ChEBI" id="CHEBI:33019"/>
        <dbReference type="ChEBI" id="CHEBI:57287"/>
        <dbReference type="ChEBI" id="CHEBI:78832"/>
        <dbReference type="ChEBI" id="CHEBI:136409"/>
        <dbReference type="ChEBI" id="CHEBI:456215"/>
    </reaction>
    <physiologicalReaction direction="left-to-right" evidence="11 15">
        <dbReference type="Rhea" id="RHEA:52117"/>
    </physiologicalReaction>
</comment>
<keyword evidence="3 15" id="KW-0547">Nucleotide-binding</keyword>
<sequence length="614" mass="68303">MQTQEILRLLRLPELGDLGQFFRSLSATTLDSGGARRSVIGDGPQLLTHYYDDARTMYQVFRRGLSISGNGPCLGFRKPKQPYQWLSYQEVADRAEFLGSGLLQHNCKPSTDQFIGVFAQNRPEWIIAELACYTYSMVVVPLYDTLGPGAILYIIRTADISTVVVDKPQKAVLLLEHVERKETPGLKLIIVMEPFEEALRDRGQECGVVIKSMQAVEVRLCFWAPPKPSDLSIVCFTSGTTGDPKGAMLTHGNVVADFSGFLKVTEGDIRLLSDDMKALRPTIFPLVPTSVPQIFSQADTPLKRWLLEFAAKRKQAEVRSGIIRNDSIWDELFFNKIQASLGGCVRMIVTGAAPASPTVLGFLRAALGCQVYEGYGQTECTAGCTFTTPGDWTSGHVGAPLPCNHIKLIDVEELNYWTCKGEGEICVRGPNVFKGYLKDPNRTKEALDSDGWLHTGDIGKWLPAGTLKIIDRKKHIFKLAQGEYVAPEKIENIYIRSEPVAQVYVHGDSLKAFLVGIVVPDPEVMPIWAQKRGIEGSYAEICANKELKKAILEDMVKLGKQSGLHSFEQVKAIHIHSDMFSVQNGLLTPTLKAKRPELREYFKKQIEELYSISM</sequence>
<evidence type="ECO:0000256" key="15">
    <source>
        <dbReference type="RuleBase" id="RU369030"/>
    </source>
</evidence>
<accession>A0A452TNR7</accession>
<dbReference type="GO" id="GO:0005524">
    <property type="term" value="F:ATP binding"/>
    <property type="evidence" value="ECO:0007669"/>
    <property type="project" value="UniProtKB-KW"/>
</dbReference>
<keyword evidence="4" id="KW-1000">Mitochondrion outer membrane</keyword>
<dbReference type="InterPro" id="IPR020845">
    <property type="entry name" value="AMP-binding_CS"/>
</dbReference>
<evidence type="ECO:0000313" key="17">
    <source>
        <dbReference type="Ensembl" id="ENSUMAP00000009891"/>
    </source>
</evidence>
<feature type="domain" description="AMP-dependent synthetase/ligase" evidence="16">
    <location>
        <begin position="82"/>
        <end position="261"/>
    </location>
</feature>
<keyword evidence="7 15" id="KW-0443">Lipid metabolism</keyword>
<dbReference type="InterPro" id="IPR045311">
    <property type="entry name" value="LC-FACS_euk"/>
</dbReference>
<dbReference type="Ensembl" id="ENSUMAT00000011821.1">
    <property type="protein sequence ID" value="ENSUMAP00000009891.1"/>
    <property type="gene ID" value="ENSUMAG00000006943.1"/>
</dbReference>
<comment type="catalytic activity">
    <reaction evidence="14 15">
        <text>hexadecanoate + ATP + CoA = hexadecanoyl-CoA + AMP + diphosphate</text>
        <dbReference type="Rhea" id="RHEA:30751"/>
        <dbReference type="ChEBI" id="CHEBI:7896"/>
        <dbReference type="ChEBI" id="CHEBI:30616"/>
        <dbReference type="ChEBI" id="CHEBI:33019"/>
        <dbReference type="ChEBI" id="CHEBI:57287"/>
        <dbReference type="ChEBI" id="CHEBI:57379"/>
        <dbReference type="ChEBI" id="CHEBI:456215"/>
    </reaction>
    <physiologicalReaction direction="left-to-right" evidence="14 15">
        <dbReference type="Rhea" id="RHEA:30752"/>
    </physiologicalReaction>
</comment>
<comment type="function">
    <text evidence="15">Catalyzes the conversion of long-chain fatty acids to their active form acyl-CoAs for both synthesis of cellular lipids, and degradation via beta-oxidation.</text>
</comment>
<keyword evidence="4" id="KW-0496">Mitochondrion</keyword>
<comment type="catalytic activity">
    <reaction evidence="12 15">
        <text>(5Z,8Z,11Z,14Z)-eicosatetraenoate + ATP + CoA = (5Z,8Z,11Z,14Z)-eicosatetraenoyl-CoA + AMP + diphosphate</text>
        <dbReference type="Rhea" id="RHEA:19713"/>
        <dbReference type="ChEBI" id="CHEBI:30616"/>
        <dbReference type="ChEBI" id="CHEBI:32395"/>
        <dbReference type="ChEBI" id="CHEBI:33019"/>
        <dbReference type="ChEBI" id="CHEBI:57287"/>
        <dbReference type="ChEBI" id="CHEBI:57368"/>
        <dbReference type="ChEBI" id="CHEBI:456215"/>
        <dbReference type="EC" id="6.2.1.15"/>
    </reaction>
    <physiologicalReaction direction="left-to-right" evidence="12 15">
        <dbReference type="Rhea" id="RHEA:19714"/>
    </physiologicalReaction>
</comment>
<dbReference type="OMA" id="KCPIVEH"/>
<keyword evidence="5 15" id="KW-0276">Fatty acid metabolism</keyword>
<dbReference type="PROSITE" id="PS00455">
    <property type="entry name" value="AMP_BINDING"/>
    <property type="match status" value="1"/>
</dbReference>
<protein>
    <recommendedName>
        <fullName evidence="15">Long-chain-fatty-acid--CoA ligase</fullName>
        <ecNumber evidence="15">6.2.1.15</ecNumber>
        <ecNumber evidence="15">6.2.1.3</ecNumber>
    </recommendedName>
    <alternativeName>
        <fullName evidence="15">Acyl-CoA synthetase</fullName>
    </alternativeName>
    <alternativeName>
        <fullName evidence="15">Long-chain acyl-CoA synthetase</fullName>
    </alternativeName>
</protein>
<evidence type="ECO:0000256" key="6">
    <source>
        <dbReference type="ARBA" id="ARBA00022840"/>
    </source>
</evidence>
<dbReference type="PANTHER" id="PTHR43272">
    <property type="entry name" value="LONG-CHAIN-FATTY-ACID--COA LIGASE"/>
    <property type="match status" value="1"/>
</dbReference>
<comment type="catalytic activity">
    <reaction evidence="13 15">
        <text>(E)-hexadec-2-enoate + ATP + CoA = (2E)-hexadecenoyl-CoA + AMP + diphosphate</text>
        <dbReference type="Rhea" id="RHEA:36139"/>
        <dbReference type="ChEBI" id="CHEBI:30616"/>
        <dbReference type="ChEBI" id="CHEBI:33019"/>
        <dbReference type="ChEBI" id="CHEBI:57287"/>
        <dbReference type="ChEBI" id="CHEBI:61526"/>
        <dbReference type="ChEBI" id="CHEBI:72745"/>
        <dbReference type="ChEBI" id="CHEBI:456215"/>
    </reaction>
    <physiologicalReaction direction="left-to-right" evidence="13 15">
        <dbReference type="Rhea" id="RHEA:36140"/>
    </physiologicalReaction>
</comment>
<proteinExistence type="inferred from homology"/>
<organism evidence="17">
    <name type="scientific">Ursus maritimus</name>
    <name type="common">Polar bear</name>
    <name type="synonym">Thalarctos maritimus</name>
    <dbReference type="NCBI Taxonomy" id="29073"/>
    <lineage>
        <taxon>Eukaryota</taxon>
        <taxon>Metazoa</taxon>
        <taxon>Chordata</taxon>
        <taxon>Craniata</taxon>
        <taxon>Vertebrata</taxon>
        <taxon>Euteleostomi</taxon>
        <taxon>Mammalia</taxon>
        <taxon>Eutheria</taxon>
        <taxon>Laurasiatheria</taxon>
        <taxon>Carnivora</taxon>
        <taxon>Caniformia</taxon>
        <taxon>Ursidae</taxon>
        <taxon>Ursus</taxon>
    </lineage>
</organism>
<evidence type="ECO:0000256" key="11">
    <source>
        <dbReference type="ARBA" id="ARBA00024532"/>
    </source>
</evidence>
<comment type="catalytic activity">
    <reaction evidence="9">
        <text>a long-chain fatty acid + ATP + CoA = a long-chain fatty acyl-CoA + AMP + diphosphate</text>
        <dbReference type="Rhea" id="RHEA:15421"/>
        <dbReference type="ChEBI" id="CHEBI:30616"/>
        <dbReference type="ChEBI" id="CHEBI:33019"/>
        <dbReference type="ChEBI" id="CHEBI:57287"/>
        <dbReference type="ChEBI" id="CHEBI:57560"/>
        <dbReference type="ChEBI" id="CHEBI:83139"/>
        <dbReference type="ChEBI" id="CHEBI:456215"/>
        <dbReference type="EC" id="6.2.1.3"/>
    </reaction>
    <physiologicalReaction direction="left-to-right" evidence="9">
        <dbReference type="Rhea" id="RHEA:15422"/>
    </physiologicalReaction>
</comment>
<dbReference type="GO" id="GO:0005789">
    <property type="term" value="C:endoplasmic reticulum membrane"/>
    <property type="evidence" value="ECO:0007669"/>
    <property type="project" value="UniProtKB-SubCell"/>
</dbReference>
<keyword evidence="4" id="KW-0472">Membrane</keyword>
<reference evidence="17" key="1">
    <citation type="submission" date="2019-03" db="UniProtKB">
        <authorList>
            <consortium name="Ensembl"/>
        </authorList>
    </citation>
    <scope>IDENTIFICATION</scope>
</reference>
<feature type="domain" description="AMP-dependent synthetase/ligase" evidence="16">
    <location>
        <begin position="270"/>
        <end position="437"/>
    </location>
</feature>
<dbReference type="InterPro" id="IPR042099">
    <property type="entry name" value="ANL_N_sf"/>
</dbReference>
<keyword evidence="2 15" id="KW-0436">Ligase</keyword>
<dbReference type="GO" id="GO:0047676">
    <property type="term" value="F:arachidonate-CoA ligase activity"/>
    <property type="evidence" value="ECO:0007669"/>
    <property type="project" value="UniProtKB-EC"/>
</dbReference>
<evidence type="ECO:0000256" key="1">
    <source>
        <dbReference type="ARBA" id="ARBA00006432"/>
    </source>
</evidence>
<comment type="catalytic activity">
    <reaction evidence="10 15">
        <text>12-hydroxy-(5Z,8Z,10E,14Z)-eicosatetraenoate + ATP + CoA = 12-hydroxy-(5Z,8Z,10E,14Z)-eicosatetraenoyl-CoA + AMP + diphosphate</text>
        <dbReference type="Rhea" id="RHEA:52112"/>
        <dbReference type="ChEBI" id="CHEBI:30616"/>
        <dbReference type="ChEBI" id="CHEBI:33019"/>
        <dbReference type="ChEBI" id="CHEBI:57287"/>
        <dbReference type="ChEBI" id="CHEBI:90718"/>
        <dbReference type="ChEBI" id="CHEBI:136408"/>
        <dbReference type="ChEBI" id="CHEBI:456215"/>
    </reaction>
    <physiologicalReaction direction="left-to-right" evidence="10 15">
        <dbReference type="Rhea" id="RHEA:52113"/>
    </physiologicalReaction>
</comment>